<name>A0A4R9JPN3_9LEPT</name>
<organism evidence="3 4">
    <name type="scientific">Leptospira kemamanensis</name>
    <dbReference type="NCBI Taxonomy" id="2484942"/>
    <lineage>
        <taxon>Bacteria</taxon>
        <taxon>Pseudomonadati</taxon>
        <taxon>Spirochaetota</taxon>
        <taxon>Spirochaetia</taxon>
        <taxon>Leptospirales</taxon>
        <taxon>Leptospiraceae</taxon>
        <taxon>Leptospira</taxon>
    </lineage>
</organism>
<keyword evidence="1" id="KW-0812">Transmembrane</keyword>
<keyword evidence="1" id="KW-1133">Transmembrane helix</keyword>
<dbReference type="InterPro" id="IPR036465">
    <property type="entry name" value="vWFA_dom_sf"/>
</dbReference>
<proteinExistence type="predicted"/>
<sequence>MKKCDLNFRRGIVFYFVFLFISSLLFSNFQTIHSQNSSNKRYVFILDASGSMSEKWDGKTRMAVAKEKLIHVLGGLPKDASVGLVAYGNRIAGCQSARLYHPIQRGGASVVSQKLTTIVPAGSTPIAQTLQVVGEYLLNDQVETEIIFISDGVESCEGDPKSVLYNWRQSGKKFRLQILGIDIDPRGEEDLKRLSILGDGNYFPLKAPGDYDKSFQKIFSHLQIQDEIQTKITHLPQTTLTLPNSLPITNTPNTGKIQIVNILPYDDGQENGYIVNYEYSATLPTEYMIQFYLYPTEEKRRSFPIPPLRERRMGDLVTQKIDWKEGKEGKGRFVIPLPPGKRMKTSVELWDMTGVPKIIALSEEKPIHEKSNIDRSDR</sequence>
<dbReference type="SMART" id="SM00327">
    <property type="entry name" value="VWA"/>
    <property type="match status" value="1"/>
</dbReference>
<dbReference type="AlphaFoldDB" id="A0A4R9JPN3"/>
<feature type="domain" description="VWFA" evidence="2">
    <location>
        <begin position="41"/>
        <end position="222"/>
    </location>
</feature>
<comment type="caution">
    <text evidence="3">The sequence shown here is derived from an EMBL/GenBank/DDBJ whole genome shotgun (WGS) entry which is preliminary data.</text>
</comment>
<dbReference type="Proteomes" id="UP000297609">
    <property type="component" value="Unassembled WGS sequence"/>
</dbReference>
<dbReference type="Pfam" id="PF13519">
    <property type="entry name" value="VWA_2"/>
    <property type="match status" value="1"/>
</dbReference>
<evidence type="ECO:0000313" key="4">
    <source>
        <dbReference type="Proteomes" id="UP000297609"/>
    </source>
</evidence>
<evidence type="ECO:0000313" key="3">
    <source>
        <dbReference type="EMBL" id="TGL48195.1"/>
    </source>
</evidence>
<keyword evidence="1" id="KW-0472">Membrane</keyword>
<dbReference type="Gene3D" id="3.40.50.410">
    <property type="entry name" value="von Willebrand factor, type A domain"/>
    <property type="match status" value="1"/>
</dbReference>
<protein>
    <submittedName>
        <fullName evidence="3">VWA domain-containing protein</fullName>
    </submittedName>
</protein>
<dbReference type="OrthoDB" id="9783818at2"/>
<keyword evidence="4" id="KW-1185">Reference proteome</keyword>
<gene>
    <name evidence="3" type="ORF">EHQ59_15905</name>
</gene>
<evidence type="ECO:0000256" key="1">
    <source>
        <dbReference type="SAM" id="Phobius"/>
    </source>
</evidence>
<reference evidence="3" key="1">
    <citation type="journal article" date="2019" name="PLoS Negl. Trop. Dis.">
        <title>Revisiting the worldwide diversity of Leptospira species in the environment.</title>
        <authorList>
            <person name="Vincent A.T."/>
            <person name="Schiettekatte O."/>
            <person name="Bourhy P."/>
            <person name="Veyrier F.J."/>
            <person name="Picardeau M."/>
        </authorList>
    </citation>
    <scope>NUCLEOTIDE SEQUENCE [LARGE SCALE GENOMIC DNA]</scope>
    <source>
        <strain evidence="3">201702454</strain>
    </source>
</reference>
<dbReference type="InterPro" id="IPR002035">
    <property type="entry name" value="VWF_A"/>
</dbReference>
<dbReference type="EMBL" id="RQGG01000046">
    <property type="protein sequence ID" value="TGL48195.1"/>
    <property type="molecule type" value="Genomic_DNA"/>
</dbReference>
<accession>A0A4R9JPN3</accession>
<dbReference type="SUPFAM" id="SSF53300">
    <property type="entry name" value="vWA-like"/>
    <property type="match status" value="1"/>
</dbReference>
<feature type="transmembrane region" description="Helical" evidence="1">
    <location>
        <begin position="12"/>
        <end position="29"/>
    </location>
</feature>
<dbReference type="PROSITE" id="PS50234">
    <property type="entry name" value="VWFA"/>
    <property type="match status" value="1"/>
</dbReference>
<dbReference type="RefSeq" id="WP_135620740.1">
    <property type="nucleotide sequence ID" value="NZ_RQGG01000046.1"/>
</dbReference>
<evidence type="ECO:0000259" key="2">
    <source>
        <dbReference type="PROSITE" id="PS50234"/>
    </source>
</evidence>